<keyword evidence="2 7" id="KW-0813">Transport</keyword>
<evidence type="ECO:0000256" key="4">
    <source>
        <dbReference type="ARBA" id="ARBA00022692"/>
    </source>
</evidence>
<proteinExistence type="inferred from homology"/>
<dbReference type="Gene3D" id="1.10.3720.10">
    <property type="entry name" value="MetI-like"/>
    <property type="match status" value="1"/>
</dbReference>
<keyword evidence="6 7" id="KW-0472">Membrane</keyword>
<dbReference type="PANTHER" id="PTHR43005:SF1">
    <property type="entry name" value="SPERMIDINE_PUTRESCINE TRANSPORT SYSTEM PERMEASE PROTEIN"/>
    <property type="match status" value="1"/>
</dbReference>
<evidence type="ECO:0000313" key="10">
    <source>
        <dbReference type="Proteomes" id="UP001596328"/>
    </source>
</evidence>
<evidence type="ECO:0000313" key="9">
    <source>
        <dbReference type="EMBL" id="MFC6723586.1"/>
    </source>
</evidence>
<organism evidence="9 10">
    <name type="scientific">Halobium palmae</name>
    <dbReference type="NCBI Taxonomy" id="1776492"/>
    <lineage>
        <taxon>Archaea</taxon>
        <taxon>Methanobacteriati</taxon>
        <taxon>Methanobacteriota</taxon>
        <taxon>Stenosarchaea group</taxon>
        <taxon>Halobacteria</taxon>
        <taxon>Halobacteriales</taxon>
        <taxon>Haloferacaceae</taxon>
        <taxon>Halobium</taxon>
    </lineage>
</organism>
<keyword evidence="3" id="KW-1003">Cell membrane</keyword>
<evidence type="ECO:0000256" key="1">
    <source>
        <dbReference type="ARBA" id="ARBA00004651"/>
    </source>
</evidence>
<dbReference type="Pfam" id="PF00528">
    <property type="entry name" value="BPD_transp_1"/>
    <property type="match status" value="1"/>
</dbReference>
<feature type="transmembrane region" description="Helical" evidence="7">
    <location>
        <begin position="234"/>
        <end position="256"/>
    </location>
</feature>
<feature type="domain" description="ABC transmembrane type-1" evidence="8">
    <location>
        <begin position="90"/>
        <end position="303"/>
    </location>
</feature>
<comment type="subcellular location">
    <subcellularLocation>
        <location evidence="1 7">Cell membrane</location>
        <topology evidence="1 7">Multi-pass membrane protein</topology>
    </subcellularLocation>
</comment>
<keyword evidence="5 7" id="KW-1133">Transmembrane helix</keyword>
<dbReference type="GO" id="GO:0005886">
    <property type="term" value="C:plasma membrane"/>
    <property type="evidence" value="ECO:0007669"/>
    <property type="project" value="UniProtKB-SubCell"/>
</dbReference>
<feature type="transmembrane region" description="Helical" evidence="7">
    <location>
        <begin position="283"/>
        <end position="304"/>
    </location>
</feature>
<dbReference type="AlphaFoldDB" id="A0ABD5RWG3"/>
<evidence type="ECO:0000256" key="5">
    <source>
        <dbReference type="ARBA" id="ARBA00022989"/>
    </source>
</evidence>
<comment type="caution">
    <text evidence="9">The sequence shown here is derived from an EMBL/GenBank/DDBJ whole genome shotgun (WGS) entry which is preliminary data.</text>
</comment>
<evidence type="ECO:0000256" key="6">
    <source>
        <dbReference type="ARBA" id="ARBA00023136"/>
    </source>
</evidence>
<evidence type="ECO:0000259" key="8">
    <source>
        <dbReference type="PROSITE" id="PS50928"/>
    </source>
</evidence>
<gene>
    <name evidence="9" type="ORF">ACFQE1_04105</name>
</gene>
<dbReference type="InterPro" id="IPR000515">
    <property type="entry name" value="MetI-like"/>
</dbReference>
<reference evidence="9 10" key="1">
    <citation type="journal article" date="2019" name="Int. J. Syst. Evol. Microbiol.">
        <title>The Global Catalogue of Microorganisms (GCM) 10K type strain sequencing project: providing services to taxonomists for standard genome sequencing and annotation.</title>
        <authorList>
            <consortium name="The Broad Institute Genomics Platform"/>
            <consortium name="The Broad Institute Genome Sequencing Center for Infectious Disease"/>
            <person name="Wu L."/>
            <person name="Ma J."/>
        </authorList>
    </citation>
    <scope>NUCLEOTIDE SEQUENCE [LARGE SCALE GENOMIC DNA]</scope>
    <source>
        <strain evidence="9 10">NBRC 111368</strain>
    </source>
</reference>
<name>A0ABD5RWG3_9EURY</name>
<dbReference type="PROSITE" id="PS50928">
    <property type="entry name" value="ABC_TM1"/>
    <property type="match status" value="1"/>
</dbReference>
<accession>A0ABD5RWG3</accession>
<feature type="transmembrane region" description="Helical" evidence="7">
    <location>
        <begin position="127"/>
        <end position="149"/>
    </location>
</feature>
<keyword evidence="10" id="KW-1185">Reference proteome</keyword>
<dbReference type="CDD" id="cd06261">
    <property type="entry name" value="TM_PBP2"/>
    <property type="match status" value="1"/>
</dbReference>
<evidence type="ECO:0000256" key="3">
    <source>
        <dbReference type="ARBA" id="ARBA00022475"/>
    </source>
</evidence>
<dbReference type="SUPFAM" id="SSF161098">
    <property type="entry name" value="MetI-like"/>
    <property type="match status" value="1"/>
</dbReference>
<feature type="transmembrane region" description="Helical" evidence="7">
    <location>
        <begin position="94"/>
        <end position="115"/>
    </location>
</feature>
<comment type="similarity">
    <text evidence="7">Belongs to the binding-protein-dependent transport system permease family.</text>
</comment>
<dbReference type="Proteomes" id="UP001596328">
    <property type="component" value="Unassembled WGS sequence"/>
</dbReference>
<feature type="transmembrane region" description="Helical" evidence="7">
    <location>
        <begin position="182"/>
        <end position="199"/>
    </location>
</feature>
<protein>
    <submittedName>
        <fullName evidence="9">Carbohydrate ABC transporter permease</fullName>
    </submittedName>
</protein>
<dbReference type="PANTHER" id="PTHR43005">
    <property type="entry name" value="BLR7065 PROTEIN"/>
    <property type="match status" value="1"/>
</dbReference>
<sequence length="309" mass="34710">MPDQSDDGGYLRARERLLAGSRITTLRERYDLFPYVLISGVAFLIAVVYFYPLYRTFVFAFTDSTFQERGEFVGLQHFAEIFNNGFLEVLVTTAYWTFGAVSLAMLLGMGGALLMNRDFWGRKYFMGMILAPWAMPLAIAGFLWLTMFIGEYGFINKVILDPIPGYEPISFLGHDHALKSVIVARVWKAAPFALIIYYARLKAIPDHYYDAAKIDGAGKWAQFRYITLPELRQVSVIIVIVLTVWTTLIFDIVYVMTGGGPAGQTRILPVDIYVTMFGEASPALASAKAVTAVFFLSIVTVIYWKVGDL</sequence>
<evidence type="ECO:0000256" key="7">
    <source>
        <dbReference type="RuleBase" id="RU363032"/>
    </source>
</evidence>
<keyword evidence="4 7" id="KW-0812">Transmembrane</keyword>
<feature type="transmembrane region" description="Helical" evidence="7">
    <location>
        <begin position="32"/>
        <end position="51"/>
    </location>
</feature>
<evidence type="ECO:0000256" key="2">
    <source>
        <dbReference type="ARBA" id="ARBA00022448"/>
    </source>
</evidence>
<dbReference type="InterPro" id="IPR035906">
    <property type="entry name" value="MetI-like_sf"/>
</dbReference>
<dbReference type="EMBL" id="JBHSWU010000027">
    <property type="protein sequence ID" value="MFC6723586.1"/>
    <property type="molecule type" value="Genomic_DNA"/>
</dbReference>